<evidence type="ECO:0000256" key="9">
    <source>
        <dbReference type="ARBA" id="ARBA00023136"/>
    </source>
</evidence>
<dbReference type="PANTHER" id="PTHR48061">
    <property type="entry name" value="LEUCINE-RICH REPEAT RECEPTOR PROTEIN KINASE EMS1-LIKE-RELATED"/>
    <property type="match status" value="1"/>
</dbReference>
<reference evidence="14" key="2">
    <citation type="submission" date="2022-01" db="EMBL/GenBank/DDBJ databases">
        <authorList>
            <person name="Yamashiro T."/>
            <person name="Shiraishi A."/>
            <person name="Satake H."/>
            <person name="Nakayama K."/>
        </authorList>
    </citation>
    <scope>NUCLEOTIDE SEQUENCE</scope>
</reference>
<comment type="subcellular location">
    <subcellularLocation>
        <location evidence="1">Cell membrane</location>
        <topology evidence="1">Single-pass type I membrane protein</topology>
    </subcellularLocation>
</comment>
<feature type="compositionally biased region" description="Polar residues" evidence="11">
    <location>
        <begin position="637"/>
        <end position="655"/>
    </location>
</feature>
<dbReference type="EMBL" id="BQNB010013878">
    <property type="protein sequence ID" value="GJT21304.1"/>
    <property type="molecule type" value="Genomic_DNA"/>
</dbReference>
<evidence type="ECO:0000256" key="1">
    <source>
        <dbReference type="ARBA" id="ARBA00004251"/>
    </source>
</evidence>
<evidence type="ECO:0000256" key="11">
    <source>
        <dbReference type="SAM" id="MobiDB-lite"/>
    </source>
</evidence>
<dbReference type="InterPro" id="IPR005162">
    <property type="entry name" value="Retrotrans_gag_dom"/>
</dbReference>
<feature type="region of interest" description="Disordered" evidence="11">
    <location>
        <begin position="637"/>
        <end position="696"/>
    </location>
</feature>
<sequence length="942" mass="105285">MVEMRMEVCSHCVVSCLTMISSCEDDCVWVALMFSLVMLWDSRSLEILAAMDAIVLSSGGLSFLKGMLDFWNIIIRLEHPNSSLFNLPHLQKLNLAFNALSGSQIPCEVGRFSNSLTHLNISFCSFSGQVPTETTLLHKFVSLDLSYNSDLKLQPDVFSNLINNFTNLEELSLGDVNISSVLPISLNISSSLKLLNLQNTGMKGKLPHYIFNLHSLGTLDLAFNGFTCNIPLEIPVNLIHLTYLNLQFNKLNGTLPSWLFTSPSLEYFSLSFNMLSGKDLILKSNNLHGYIQPSTTLEFPFPRLRVLDLSHNAFVGQLPANLTGPIPQGLGNLTQIESLDLSCNQLSGEIPQSLAHITTLEVLNLSQNHLVGRIPEAPPFNTFGTSFGGNSGLWIYMESGNVEIWMWDPTWIVDGISNVVNKKSRGVWGGAGMFLVDYKNEVSSKSTNLRYSTESTNFDKSSSLPSTLHQFGISFQSILRRQVELLTQRMDESVYMRRHEDDVTITDDNPFPGRQNRSPVRPSQRWEQGFKEVPEERRVSLVTIRLHGRAQAWWQQLKQTRVRHLDLYQRFQNLRQGSRSVDEYSTEFYTFLARVDLNESPLQLVSRYIGGLRLQLQEVLNMFDPLTVTEAQQRASQAEKQLVSRGTGSFRQPANSTSGTSSSSQPARETSAQPTPQPARGSAAPPQGRTGGLRCFNYGEAGHRQVDCQNLKSTNRGLFTEANESESVLIIDSTLTYDDYADTGVEEYVSGDVGPLLVFRRSCLTPRAPDDEWLRNNLFHSTCSIGREVCTFIIDVGSCKNMISKVVVSKLSLSTEPHPKPYYLSWLSQGTDVTISKHVLVNFPLALLIMMLYILMWFPWMLKIVLIPHKPKGIVATTIQSPPSATLLSHGPLQATMEESGVVFVLFSCPIASDNDTFDVVPVEIQPLLHEFADVFPESLPS</sequence>
<evidence type="ECO:0000256" key="6">
    <source>
        <dbReference type="ARBA" id="ARBA00022729"/>
    </source>
</evidence>
<feature type="domain" description="Retrotransposon gag" evidence="13">
    <location>
        <begin position="567"/>
        <end position="613"/>
    </location>
</feature>
<evidence type="ECO:0000256" key="7">
    <source>
        <dbReference type="ARBA" id="ARBA00022737"/>
    </source>
</evidence>
<dbReference type="InterPro" id="IPR003591">
    <property type="entry name" value="Leu-rich_rpt_typical-subtyp"/>
</dbReference>
<evidence type="ECO:0000256" key="2">
    <source>
        <dbReference type="ARBA" id="ARBA00009592"/>
    </source>
</evidence>
<evidence type="ECO:0000256" key="3">
    <source>
        <dbReference type="ARBA" id="ARBA00022475"/>
    </source>
</evidence>
<name>A0ABQ5C462_9ASTR</name>
<reference evidence="14" key="1">
    <citation type="journal article" date="2022" name="Int. J. Mol. Sci.">
        <title>Draft Genome of Tanacetum Coccineum: Genomic Comparison of Closely Related Tanacetum-Family Plants.</title>
        <authorList>
            <person name="Yamashiro T."/>
            <person name="Shiraishi A."/>
            <person name="Nakayama K."/>
            <person name="Satake H."/>
        </authorList>
    </citation>
    <scope>NUCLEOTIDE SEQUENCE</scope>
</reference>
<keyword evidence="5 12" id="KW-0812">Transmembrane</keyword>
<dbReference type="InterPro" id="IPR032675">
    <property type="entry name" value="LRR_dom_sf"/>
</dbReference>
<keyword evidence="14" id="KW-0695">RNA-directed DNA polymerase</keyword>
<accession>A0ABQ5C462</accession>
<evidence type="ECO:0000256" key="5">
    <source>
        <dbReference type="ARBA" id="ARBA00022692"/>
    </source>
</evidence>
<dbReference type="InterPro" id="IPR001611">
    <property type="entry name" value="Leu-rich_rpt"/>
</dbReference>
<dbReference type="Pfam" id="PF00560">
    <property type="entry name" value="LRR_1"/>
    <property type="match status" value="5"/>
</dbReference>
<keyword evidence="4" id="KW-0433">Leucine-rich repeat</keyword>
<dbReference type="PROSITE" id="PS51257">
    <property type="entry name" value="PROKAR_LIPOPROTEIN"/>
    <property type="match status" value="1"/>
</dbReference>
<gene>
    <name evidence="14" type="ORF">Tco_0891241</name>
</gene>
<keyword evidence="6" id="KW-0732">Signal</keyword>
<dbReference type="Pfam" id="PF03732">
    <property type="entry name" value="Retrotrans_gag"/>
    <property type="match status" value="1"/>
</dbReference>
<dbReference type="SMART" id="SM00369">
    <property type="entry name" value="LRR_TYP"/>
    <property type="match status" value="4"/>
</dbReference>
<feature type="compositionally biased region" description="Polar residues" evidence="11">
    <location>
        <begin position="665"/>
        <end position="674"/>
    </location>
</feature>
<feature type="region of interest" description="Disordered" evidence="11">
    <location>
        <begin position="504"/>
        <end position="523"/>
    </location>
</feature>
<keyword evidence="3" id="KW-1003">Cell membrane</keyword>
<dbReference type="SUPFAM" id="SSF52058">
    <property type="entry name" value="L domain-like"/>
    <property type="match status" value="1"/>
</dbReference>
<dbReference type="InterPro" id="IPR046956">
    <property type="entry name" value="RLP23-like"/>
</dbReference>
<keyword evidence="7" id="KW-0677">Repeat</keyword>
<keyword evidence="9 12" id="KW-0472">Membrane</keyword>
<keyword evidence="15" id="KW-1185">Reference proteome</keyword>
<keyword evidence="14" id="KW-0548">Nucleotidyltransferase</keyword>
<comment type="caution">
    <text evidence="14">The sequence shown here is derived from an EMBL/GenBank/DDBJ whole genome shotgun (WGS) entry which is preliminary data.</text>
</comment>
<evidence type="ECO:0000313" key="15">
    <source>
        <dbReference type="Proteomes" id="UP001151760"/>
    </source>
</evidence>
<keyword evidence="10" id="KW-0325">Glycoprotein</keyword>
<proteinExistence type="inferred from homology"/>
<dbReference type="Gene3D" id="3.80.10.10">
    <property type="entry name" value="Ribonuclease Inhibitor"/>
    <property type="match status" value="1"/>
</dbReference>
<dbReference type="GO" id="GO:0003964">
    <property type="term" value="F:RNA-directed DNA polymerase activity"/>
    <property type="evidence" value="ECO:0007669"/>
    <property type="project" value="UniProtKB-KW"/>
</dbReference>
<evidence type="ECO:0000256" key="12">
    <source>
        <dbReference type="SAM" id="Phobius"/>
    </source>
</evidence>
<keyword evidence="14" id="KW-0808">Transferase</keyword>
<evidence type="ECO:0000259" key="13">
    <source>
        <dbReference type="Pfam" id="PF03732"/>
    </source>
</evidence>
<organism evidence="14 15">
    <name type="scientific">Tanacetum coccineum</name>
    <dbReference type="NCBI Taxonomy" id="301880"/>
    <lineage>
        <taxon>Eukaryota</taxon>
        <taxon>Viridiplantae</taxon>
        <taxon>Streptophyta</taxon>
        <taxon>Embryophyta</taxon>
        <taxon>Tracheophyta</taxon>
        <taxon>Spermatophyta</taxon>
        <taxon>Magnoliopsida</taxon>
        <taxon>eudicotyledons</taxon>
        <taxon>Gunneridae</taxon>
        <taxon>Pentapetalae</taxon>
        <taxon>asterids</taxon>
        <taxon>campanulids</taxon>
        <taxon>Asterales</taxon>
        <taxon>Asteraceae</taxon>
        <taxon>Asteroideae</taxon>
        <taxon>Anthemideae</taxon>
        <taxon>Anthemidinae</taxon>
        <taxon>Tanacetum</taxon>
    </lineage>
</organism>
<dbReference type="PANTHER" id="PTHR48061:SF12">
    <property type="entry name" value="DISEASE RESISTANCE LIKE PROTEIN"/>
    <property type="match status" value="1"/>
</dbReference>
<evidence type="ECO:0000256" key="4">
    <source>
        <dbReference type="ARBA" id="ARBA00022614"/>
    </source>
</evidence>
<keyword evidence="8 12" id="KW-1133">Transmembrane helix</keyword>
<protein>
    <submittedName>
        <fullName evidence="14">Reverse transcriptase domain-containing protein</fullName>
    </submittedName>
</protein>
<evidence type="ECO:0000256" key="8">
    <source>
        <dbReference type="ARBA" id="ARBA00022989"/>
    </source>
</evidence>
<comment type="similarity">
    <text evidence="2">Belongs to the RLP family.</text>
</comment>
<feature type="transmembrane region" description="Helical" evidence="12">
    <location>
        <begin position="839"/>
        <end position="862"/>
    </location>
</feature>
<evidence type="ECO:0000256" key="10">
    <source>
        <dbReference type="ARBA" id="ARBA00023180"/>
    </source>
</evidence>
<dbReference type="Proteomes" id="UP001151760">
    <property type="component" value="Unassembled WGS sequence"/>
</dbReference>
<evidence type="ECO:0000313" key="14">
    <source>
        <dbReference type="EMBL" id="GJT21304.1"/>
    </source>
</evidence>